<dbReference type="PANTHER" id="PTHR47566:SF1">
    <property type="entry name" value="PROTEIN NUD1"/>
    <property type="match status" value="1"/>
</dbReference>
<dbReference type="Gene3D" id="3.80.10.10">
    <property type="entry name" value="Ribonuclease Inhibitor"/>
    <property type="match status" value="1"/>
</dbReference>
<reference evidence="6 7" key="2">
    <citation type="submission" date="2018-09" db="EMBL/GenBank/DDBJ databases">
        <title>Genomic Encyclopedia of Archaeal and Bacterial Type Strains, Phase II (KMG-II): from individual species to whole genera.</title>
        <authorList>
            <person name="Goeker M."/>
        </authorList>
    </citation>
    <scope>NUCLEOTIDE SEQUENCE [LARGE SCALE GENOMIC DNA]</scope>
    <source>
        <strain evidence="6 7">DSM 27620</strain>
    </source>
</reference>
<evidence type="ECO:0000313" key="6">
    <source>
        <dbReference type="EMBL" id="RKE89466.1"/>
    </source>
</evidence>
<reference evidence="5" key="4">
    <citation type="submission" date="2024-05" db="EMBL/GenBank/DDBJ databases">
        <authorList>
            <person name="Sun Q."/>
            <person name="Sedlacek I."/>
        </authorList>
    </citation>
    <scope>NUCLEOTIDE SEQUENCE</scope>
    <source>
        <strain evidence="5">CCM 8490</strain>
    </source>
</reference>
<reference evidence="8" key="3">
    <citation type="journal article" date="2019" name="Int. J. Syst. Evol. Microbiol.">
        <title>The Global Catalogue of Microorganisms (GCM) 10K type strain sequencing project: providing services to taxonomists for standard genome sequencing and annotation.</title>
        <authorList>
            <consortium name="The Broad Institute Genomics Platform"/>
            <consortium name="The Broad Institute Genome Sequencing Center for Infectious Disease"/>
            <person name="Wu L."/>
            <person name="Ma J."/>
        </authorList>
    </citation>
    <scope>NUCLEOTIDE SEQUENCE [LARGE SCALE GENOMIC DNA]</scope>
    <source>
        <strain evidence="8">CCM 8490</strain>
    </source>
</reference>
<dbReference type="GO" id="GO:0035591">
    <property type="term" value="F:signaling adaptor activity"/>
    <property type="evidence" value="ECO:0007669"/>
    <property type="project" value="TreeGrafter"/>
</dbReference>
<sequence>MKIKLTALMLVGFLTFLKSQIVNIPDANFKAYLVGNPQINTNNDNQIQVSEAIAFTGTVSCNGRNIISLTGIEAFVNITSLSLTQNQVTNLDISKNTLLTYLDCSVNQLTSLDISKNLALKNLWCFNNQITNLDVTKNTNLIQLATYKNPLTTLNVTQNYALQILICYENQLTNLDVTKNLALKELYCYRNQIISLELNNNLQLTKLSCDENKLEFLDLSKNSALTDVWCDQNLIRILNLKNGQNPKIINLDATNNGNETCIIVDNVANAYSYSGWKKDVTAGYDLYCTLTVNETSKKEILMFPNPAKDILNFSEEISNIRISDLSGKVIKQISNSEKLINASKLSKGTYIITATSKSGELINKKFIKE</sequence>
<evidence type="ECO:0000259" key="4">
    <source>
        <dbReference type="Pfam" id="PF18962"/>
    </source>
</evidence>
<dbReference type="PANTHER" id="PTHR47566">
    <property type="match status" value="1"/>
</dbReference>
<protein>
    <submittedName>
        <fullName evidence="6">Putative secreted protein (Por secretion system target)</fullName>
    </submittedName>
</protein>
<dbReference type="InterPro" id="IPR032675">
    <property type="entry name" value="LRR_dom_sf"/>
</dbReference>
<dbReference type="SUPFAM" id="SSF52058">
    <property type="entry name" value="L domain-like"/>
    <property type="match status" value="1"/>
</dbReference>
<accession>A0A420DCF2</accession>
<feature type="domain" description="Secretion system C-terminal sorting" evidence="4">
    <location>
        <begin position="302"/>
        <end position="367"/>
    </location>
</feature>
<dbReference type="Pfam" id="PF18962">
    <property type="entry name" value="Por_Secre_tail"/>
    <property type="match status" value="1"/>
</dbReference>
<dbReference type="AlphaFoldDB" id="A0A420DCF2"/>
<keyword evidence="2" id="KW-0732">Signal</keyword>
<dbReference type="Proteomes" id="UP000285906">
    <property type="component" value="Unassembled WGS sequence"/>
</dbReference>
<evidence type="ECO:0000313" key="5">
    <source>
        <dbReference type="EMBL" id="GGG42620.1"/>
    </source>
</evidence>
<dbReference type="RefSeq" id="WP_120211781.1">
    <property type="nucleotide sequence ID" value="NZ_BMCW01000001.1"/>
</dbReference>
<evidence type="ECO:0000256" key="1">
    <source>
        <dbReference type="ARBA" id="ARBA00022614"/>
    </source>
</evidence>
<keyword evidence="8" id="KW-1185">Reference proteome</keyword>
<keyword evidence="3" id="KW-0677">Repeat</keyword>
<dbReference type="NCBIfam" id="TIGR04183">
    <property type="entry name" value="Por_Secre_tail"/>
    <property type="match status" value="1"/>
</dbReference>
<evidence type="ECO:0000313" key="8">
    <source>
        <dbReference type="Proteomes" id="UP000658202"/>
    </source>
</evidence>
<dbReference type="Proteomes" id="UP000658202">
    <property type="component" value="Unassembled WGS sequence"/>
</dbReference>
<keyword evidence="1" id="KW-0433">Leucine-rich repeat</keyword>
<dbReference type="EMBL" id="BMCW01000001">
    <property type="protein sequence ID" value="GGG42620.1"/>
    <property type="molecule type" value="Genomic_DNA"/>
</dbReference>
<comment type="caution">
    <text evidence="6">The sequence shown here is derived from an EMBL/GenBank/DDBJ whole genome shotgun (WGS) entry which is preliminary data.</text>
</comment>
<reference evidence="5" key="1">
    <citation type="journal article" date="2014" name="Int. J. Syst. Evol. Microbiol.">
        <title>Complete genome of a new Firmicutes species belonging to the dominant human colonic microbiota ('Ruminococcus bicirculans') reveals two chromosomes and a selective capacity to utilize plant glucans.</title>
        <authorList>
            <consortium name="NISC Comparative Sequencing Program"/>
            <person name="Wegmann U."/>
            <person name="Louis P."/>
            <person name="Goesmann A."/>
            <person name="Henrissat B."/>
            <person name="Duncan S.H."/>
            <person name="Flint H.J."/>
        </authorList>
    </citation>
    <scope>NUCLEOTIDE SEQUENCE</scope>
    <source>
        <strain evidence="5">CCM 8490</strain>
    </source>
</reference>
<evidence type="ECO:0000313" key="7">
    <source>
        <dbReference type="Proteomes" id="UP000285906"/>
    </source>
</evidence>
<evidence type="ECO:0000256" key="3">
    <source>
        <dbReference type="ARBA" id="ARBA00022737"/>
    </source>
</evidence>
<name>A0A420DCF2_9FLAO</name>
<dbReference type="OrthoDB" id="8901262at2"/>
<gene>
    <name evidence="6" type="ORF">BXY58_0024</name>
    <name evidence="5" type="ORF">GCM10007332_00230</name>
</gene>
<dbReference type="InterPro" id="IPR052574">
    <property type="entry name" value="CDIRP"/>
</dbReference>
<evidence type="ECO:0000256" key="2">
    <source>
        <dbReference type="ARBA" id="ARBA00022729"/>
    </source>
</evidence>
<organism evidence="6 7">
    <name type="scientific">Epilithonimonas arachidiradicis</name>
    <dbReference type="NCBI Taxonomy" id="1617282"/>
    <lineage>
        <taxon>Bacteria</taxon>
        <taxon>Pseudomonadati</taxon>
        <taxon>Bacteroidota</taxon>
        <taxon>Flavobacteriia</taxon>
        <taxon>Flavobacteriales</taxon>
        <taxon>Weeksellaceae</taxon>
        <taxon>Chryseobacterium group</taxon>
        <taxon>Epilithonimonas</taxon>
    </lineage>
</organism>
<proteinExistence type="predicted"/>
<dbReference type="EMBL" id="RAQH01000001">
    <property type="protein sequence ID" value="RKE89466.1"/>
    <property type="molecule type" value="Genomic_DNA"/>
</dbReference>
<dbReference type="InterPro" id="IPR026444">
    <property type="entry name" value="Secre_tail"/>
</dbReference>